<keyword evidence="3" id="KW-1185">Reference proteome</keyword>
<accession>A0A553ZK66</accession>
<gene>
    <name evidence="2" type="ORF">FNZ23_11935</name>
</gene>
<feature type="transmembrane region" description="Helical" evidence="1">
    <location>
        <begin position="211"/>
        <end position="229"/>
    </location>
</feature>
<protein>
    <submittedName>
        <fullName evidence="2">Uncharacterized protein</fullName>
    </submittedName>
</protein>
<reference evidence="2 3" key="1">
    <citation type="submission" date="2019-07" db="EMBL/GenBank/DDBJ databases">
        <title>Draft genome for Streptomyces benahoarensis MZ03-48.</title>
        <authorList>
            <person name="Gonzalez-Pimentel J.L."/>
        </authorList>
    </citation>
    <scope>NUCLEOTIDE SEQUENCE [LARGE SCALE GENOMIC DNA]</scope>
    <source>
        <strain evidence="2 3">MZ03-48</strain>
    </source>
</reference>
<feature type="transmembrane region" description="Helical" evidence="1">
    <location>
        <begin position="143"/>
        <end position="164"/>
    </location>
</feature>
<dbReference type="EMBL" id="VKLS01000110">
    <property type="protein sequence ID" value="TSB41813.1"/>
    <property type="molecule type" value="Genomic_DNA"/>
</dbReference>
<dbReference type="AlphaFoldDB" id="A0A553ZK66"/>
<keyword evidence="1" id="KW-1133">Transmembrane helix</keyword>
<feature type="transmembrane region" description="Helical" evidence="1">
    <location>
        <begin position="63"/>
        <end position="84"/>
    </location>
</feature>
<proteinExistence type="predicted"/>
<name>A0A553ZK66_9ACTN</name>
<evidence type="ECO:0000256" key="1">
    <source>
        <dbReference type="SAM" id="Phobius"/>
    </source>
</evidence>
<dbReference type="Proteomes" id="UP000320888">
    <property type="component" value="Unassembled WGS sequence"/>
</dbReference>
<feature type="transmembrane region" description="Helical" evidence="1">
    <location>
        <begin position="118"/>
        <end position="136"/>
    </location>
</feature>
<keyword evidence="1" id="KW-0812">Transmembrane</keyword>
<feature type="transmembrane region" description="Helical" evidence="1">
    <location>
        <begin position="176"/>
        <end position="199"/>
    </location>
</feature>
<feature type="transmembrane region" description="Helical" evidence="1">
    <location>
        <begin position="291"/>
        <end position="310"/>
    </location>
</feature>
<dbReference type="RefSeq" id="WP_143941375.1">
    <property type="nucleotide sequence ID" value="NZ_VKLS01000110.1"/>
</dbReference>
<evidence type="ECO:0000313" key="3">
    <source>
        <dbReference type="Proteomes" id="UP000320888"/>
    </source>
</evidence>
<comment type="caution">
    <text evidence="2">The sequence shown here is derived from an EMBL/GenBank/DDBJ whole genome shotgun (WGS) entry which is preliminary data.</text>
</comment>
<organism evidence="2 3">
    <name type="scientific">Streptomyces benahoarensis</name>
    <dbReference type="NCBI Taxonomy" id="2595054"/>
    <lineage>
        <taxon>Bacteria</taxon>
        <taxon>Bacillati</taxon>
        <taxon>Actinomycetota</taxon>
        <taxon>Actinomycetes</taxon>
        <taxon>Kitasatosporales</taxon>
        <taxon>Streptomycetaceae</taxon>
        <taxon>Streptomyces</taxon>
    </lineage>
</organism>
<keyword evidence="1" id="KW-0472">Membrane</keyword>
<dbReference type="OrthoDB" id="4325475at2"/>
<sequence length="320" mass="34391">MNRLLLSAYPKTYRDRYGSELLACLAEAHPDRTWPPPREAVALLRGGVQAHARAVVDDTARPWWLDGMHLAALCLAALALVPYLQDIGDWTLHIDPGGRAISFHHVGWYPWAQGPNTAPRMLPYGLLPLICVVALLRGNPWIALPASAVMVYCGATLGSSAFFGDEGVVGTGYYGLAAPILVSDLVLSTALCVACAVLATCRPSRLRRRSYGWLVPITGAMFLAGGLHLTSSDPWFQRGQFALEAAALLAAWWATGSTGDYRWTIPVAAFTLVRAHAVLSEAIPLDIHHLSSAGIVLVLTAAAPVLALTARDRRSNSRLG</sequence>
<evidence type="ECO:0000313" key="2">
    <source>
        <dbReference type="EMBL" id="TSB41813.1"/>
    </source>
</evidence>